<dbReference type="Gene3D" id="1.10.418.70">
    <property type="entry name" value="Intraflagellar transport protein 81, N-terminal domain"/>
    <property type="match status" value="1"/>
</dbReference>
<feature type="domain" description="IFT81 calponin homology" evidence="8">
    <location>
        <begin position="5"/>
        <end position="124"/>
    </location>
</feature>
<evidence type="ECO:0000259" key="8">
    <source>
        <dbReference type="Pfam" id="PF18383"/>
    </source>
</evidence>
<dbReference type="EMBL" id="JAOYFB010000001">
    <property type="protein sequence ID" value="KAK4005129.1"/>
    <property type="molecule type" value="Genomic_DNA"/>
</dbReference>
<keyword evidence="10" id="KW-1185">Reference proteome</keyword>
<dbReference type="PANTHER" id="PTHR15614:SF2">
    <property type="entry name" value="INTRAFLAGELLAR TRANSPORT PROTEIN 81 HOMOLOG"/>
    <property type="match status" value="1"/>
</dbReference>
<evidence type="ECO:0000256" key="6">
    <source>
        <dbReference type="ARBA" id="ARBA00043983"/>
    </source>
</evidence>
<evidence type="ECO:0000256" key="2">
    <source>
        <dbReference type="ARBA" id="ARBA00022794"/>
    </source>
</evidence>
<reference evidence="9 10" key="1">
    <citation type="journal article" date="2023" name="Nucleic Acids Res.">
        <title>The hologenome of Daphnia magna reveals possible DNA methylation and microbiome-mediated evolution of the host genome.</title>
        <authorList>
            <person name="Chaturvedi A."/>
            <person name="Li X."/>
            <person name="Dhandapani V."/>
            <person name="Marshall H."/>
            <person name="Kissane S."/>
            <person name="Cuenca-Cambronero M."/>
            <person name="Asole G."/>
            <person name="Calvet F."/>
            <person name="Ruiz-Romero M."/>
            <person name="Marangio P."/>
            <person name="Guigo R."/>
            <person name="Rago D."/>
            <person name="Mirbahai L."/>
            <person name="Eastwood N."/>
            <person name="Colbourne J.K."/>
            <person name="Zhou J."/>
            <person name="Mallon E."/>
            <person name="Orsini L."/>
        </authorList>
    </citation>
    <scope>NUCLEOTIDE SEQUENCE [LARGE SCALE GENOMIC DNA]</scope>
    <source>
        <strain evidence="9">LRV0_1</strain>
    </source>
</reference>
<proteinExistence type="inferred from homology"/>
<comment type="caution">
    <text evidence="9">The sequence shown here is derived from an EMBL/GenBank/DDBJ whole genome shotgun (WGS) entry which is preliminary data.</text>
</comment>
<name>A0ABQ9YWV2_9CRUS</name>
<accession>A0ABQ9YWV2</accession>
<dbReference type="InterPro" id="IPR043016">
    <property type="entry name" value="IFT81_N_sf"/>
</dbReference>
<organism evidence="9 10">
    <name type="scientific">Daphnia magna</name>
    <dbReference type="NCBI Taxonomy" id="35525"/>
    <lineage>
        <taxon>Eukaryota</taxon>
        <taxon>Metazoa</taxon>
        <taxon>Ecdysozoa</taxon>
        <taxon>Arthropoda</taxon>
        <taxon>Crustacea</taxon>
        <taxon>Branchiopoda</taxon>
        <taxon>Diplostraca</taxon>
        <taxon>Cladocera</taxon>
        <taxon>Anomopoda</taxon>
        <taxon>Daphniidae</taxon>
        <taxon>Daphnia</taxon>
    </lineage>
</organism>
<evidence type="ECO:0000256" key="1">
    <source>
        <dbReference type="ARBA" id="ARBA00004138"/>
    </source>
</evidence>
<sequence length="675" mass="78986">MAQLVKMIVNELNQPPFNLNLTSVTFNALHPPQLLQLLSDVLCEIESKNRVDISDEPVDALALRLLTSLQIFKFKPETEDPNDFREGLISGRPEKINPILNWLLQRREELKKRAYLSRYLVKIDIAPEMRSDSDVLDLYEQYEFLIEEFKQRHKQFEASQIVNDTVIDLRKDLQSMEDDREVLIRRIERTQRKVEGVVNYNQLLSVAKKLRAEKEKNREFQAQKEDQKSYLGHLESRRQRLINQLTEVRKTKANSSGKMLLQRAEDAIRVNQYMINEKLNKETQLVTANIALMEKMLAAPNPTSADLQIVIQKSDDFRSKIAYLTEKRALQNDPIEDGMALYRQQSLITSRKKEACAERLNDLTQEMNTLEAQLQEKKEQLGGQSETALTSEQFKTYVSDLRVKSNVYKQRRAELNDLKAEYGILSRTLEILRAQEGGLTENLDRIETQQGVKGFRETRDLLEKISDEKANTDEEKGRTLEEMSNLVRILNSKISEKKVLLAPLLRELRPLRQTYQESLPEYEAKKREYEAQVQLIENTITSIANVKSGLENEIVTLEERCRQLEADIKENETYLQRATDEMKLYVSGVQQQQTERGKSVRDQLQQKIAEQEKLNAQLRQDQRQLKDNLPQMEEQMKYWEKLEKIFRVKILCQEKQKLQEGTVRRERGRETLVLQ</sequence>
<feature type="coiled-coil region" evidence="7">
    <location>
        <begin position="166"/>
        <end position="193"/>
    </location>
</feature>
<keyword evidence="3 7" id="KW-0175">Coiled coil</keyword>
<feature type="coiled-coil region" evidence="7">
    <location>
        <begin position="512"/>
        <end position="635"/>
    </location>
</feature>
<feature type="coiled-coil region" evidence="7">
    <location>
        <begin position="353"/>
        <end position="387"/>
    </location>
</feature>
<evidence type="ECO:0000313" key="10">
    <source>
        <dbReference type="Proteomes" id="UP001234178"/>
    </source>
</evidence>
<protein>
    <recommendedName>
        <fullName evidence="8">IFT81 calponin homology domain-containing protein</fullName>
    </recommendedName>
</protein>
<evidence type="ECO:0000256" key="7">
    <source>
        <dbReference type="SAM" id="Coils"/>
    </source>
</evidence>
<feature type="coiled-coil region" evidence="7">
    <location>
        <begin position="415"/>
        <end position="475"/>
    </location>
</feature>
<evidence type="ECO:0000256" key="4">
    <source>
        <dbReference type="ARBA" id="ARBA00023069"/>
    </source>
</evidence>
<evidence type="ECO:0000256" key="3">
    <source>
        <dbReference type="ARBA" id="ARBA00023054"/>
    </source>
</evidence>
<dbReference type="Proteomes" id="UP001234178">
    <property type="component" value="Unassembled WGS sequence"/>
</dbReference>
<dbReference type="Pfam" id="PF18383">
    <property type="entry name" value="IFT81_CH"/>
    <property type="match status" value="1"/>
</dbReference>
<keyword evidence="5" id="KW-0966">Cell projection</keyword>
<dbReference type="InterPro" id="IPR041146">
    <property type="entry name" value="IFT81_CH"/>
</dbReference>
<evidence type="ECO:0000313" key="9">
    <source>
        <dbReference type="EMBL" id="KAK4005129.1"/>
    </source>
</evidence>
<keyword evidence="2" id="KW-0970">Cilium biogenesis/degradation</keyword>
<dbReference type="PANTHER" id="PTHR15614">
    <property type="entry name" value="INTRAFLAGELLAR TRANSPORT PROTEIN 81 HOMOLOG"/>
    <property type="match status" value="1"/>
</dbReference>
<dbReference type="InterPro" id="IPR029600">
    <property type="entry name" value="IFT81"/>
</dbReference>
<comment type="similarity">
    <text evidence="6">Belongs to the IFT81 family.</text>
</comment>
<comment type="subcellular location">
    <subcellularLocation>
        <location evidence="1">Cell projection</location>
        <location evidence="1">Cilium</location>
    </subcellularLocation>
</comment>
<evidence type="ECO:0000256" key="5">
    <source>
        <dbReference type="ARBA" id="ARBA00023273"/>
    </source>
</evidence>
<keyword evidence="4" id="KW-0969">Cilium</keyword>
<gene>
    <name evidence="9" type="ORF">OUZ56_006851</name>
</gene>